<feature type="region of interest" description="Disordered" evidence="2">
    <location>
        <begin position="1"/>
        <end position="30"/>
    </location>
</feature>
<dbReference type="Proteomes" id="UP000525078">
    <property type="component" value="Unassembled WGS sequence"/>
</dbReference>
<dbReference type="AlphaFoldDB" id="A0A7J6HXZ1"/>
<dbReference type="Proteomes" id="UP000583929">
    <property type="component" value="Unassembled WGS sequence"/>
</dbReference>
<dbReference type="PROSITE" id="PS50891">
    <property type="entry name" value="LOB"/>
    <property type="match status" value="1"/>
</dbReference>
<organism evidence="5 7">
    <name type="scientific">Cannabis sativa</name>
    <name type="common">Hemp</name>
    <name type="synonym">Marijuana</name>
    <dbReference type="NCBI Taxonomy" id="3483"/>
    <lineage>
        <taxon>Eukaryota</taxon>
        <taxon>Viridiplantae</taxon>
        <taxon>Streptophyta</taxon>
        <taxon>Embryophyta</taxon>
        <taxon>Tracheophyta</taxon>
        <taxon>Spermatophyta</taxon>
        <taxon>Magnoliopsida</taxon>
        <taxon>eudicotyledons</taxon>
        <taxon>Gunneridae</taxon>
        <taxon>Pentapetalae</taxon>
        <taxon>rosids</taxon>
        <taxon>fabids</taxon>
        <taxon>Rosales</taxon>
        <taxon>Cannabaceae</taxon>
        <taxon>Cannabis</taxon>
    </lineage>
</organism>
<name>A0A7J6HXZ1_CANSA</name>
<evidence type="ECO:0000256" key="1">
    <source>
        <dbReference type="ARBA" id="ARBA00005474"/>
    </source>
</evidence>
<evidence type="ECO:0000313" key="4">
    <source>
        <dbReference type="EMBL" id="KAF4362055.1"/>
    </source>
</evidence>
<evidence type="ECO:0000313" key="7">
    <source>
        <dbReference type="Proteomes" id="UP000583929"/>
    </source>
</evidence>
<comment type="caution">
    <text evidence="5">The sequence shown here is derived from an EMBL/GenBank/DDBJ whole genome shotgun (WGS) entry which is preliminary data.</text>
</comment>
<reference evidence="6 7" key="1">
    <citation type="journal article" date="2020" name="bioRxiv">
        <title>Sequence and annotation of 42 cannabis genomes reveals extensive copy number variation in cannabinoid synthesis and pathogen resistance genes.</title>
        <authorList>
            <person name="Mckernan K.J."/>
            <person name="Helbert Y."/>
            <person name="Kane L.T."/>
            <person name="Ebling H."/>
            <person name="Zhang L."/>
            <person name="Liu B."/>
            <person name="Eaton Z."/>
            <person name="Mclaughlin S."/>
            <person name="Kingan S."/>
            <person name="Baybayan P."/>
            <person name="Concepcion G."/>
            <person name="Jordan M."/>
            <person name="Riva A."/>
            <person name="Barbazuk W."/>
            <person name="Harkins T."/>
        </authorList>
    </citation>
    <scope>NUCLEOTIDE SEQUENCE [LARGE SCALE GENOMIC DNA]</scope>
    <source>
        <strain evidence="6 7">cv. Jamaican Lion 4</strain>
        <strain evidence="5">Father</strain>
        <strain evidence="4">Mother</strain>
        <tissue evidence="5">Leaf</tissue>
    </source>
</reference>
<protein>
    <recommendedName>
        <fullName evidence="3">LOB domain-containing protein</fullName>
    </recommendedName>
</protein>
<evidence type="ECO:0000313" key="6">
    <source>
        <dbReference type="Proteomes" id="UP000525078"/>
    </source>
</evidence>
<keyword evidence="7" id="KW-1185">Reference proteome</keyword>
<proteinExistence type="inferred from homology"/>
<gene>
    <name evidence="4" type="ORF">F8388_023907</name>
    <name evidence="5" type="ORF">G4B88_022363</name>
</gene>
<evidence type="ECO:0000259" key="3">
    <source>
        <dbReference type="PROSITE" id="PS50891"/>
    </source>
</evidence>
<comment type="similarity">
    <text evidence="1">Belongs to the LOB domain-containing protein family.</text>
</comment>
<feature type="domain" description="LOB" evidence="3">
    <location>
        <begin position="33"/>
        <end position="135"/>
    </location>
</feature>
<dbReference type="PANTHER" id="PTHR31301">
    <property type="entry name" value="LOB DOMAIN-CONTAINING PROTEIN 4-RELATED"/>
    <property type="match status" value="1"/>
</dbReference>
<dbReference type="Pfam" id="PF03195">
    <property type="entry name" value="LOB"/>
    <property type="match status" value="1"/>
</dbReference>
<evidence type="ECO:0000256" key="2">
    <source>
        <dbReference type="SAM" id="MobiDB-lite"/>
    </source>
</evidence>
<sequence length="247" mass="27137">MSLNPQTTTTLPTSSNSSSSTSSSSSKGNGNGQACAACKYQRRKCAPDCILAPYFPHDSHRQFLNAHKLFGVSNITKIIKKLDSPAAREQAMRTIIFQSDARAAHPVGGCFHIIQELLRKIEATKAELDLVNQDLAVYRAAAAAAGVPPPPQVQHVVDQNLVLYNDDNSMSNLQLHNHHQFLHSHVMGMDGVDDETMLIRTNVDDDNVTLKEENENDHYTIQQNVNNGDGEDLRDAATLFTLKNSTT</sequence>
<dbReference type="EMBL" id="JAATIP010000186">
    <property type="protein sequence ID" value="KAF4362055.1"/>
    <property type="molecule type" value="Genomic_DNA"/>
</dbReference>
<dbReference type="EMBL" id="JAATIQ010000021">
    <property type="protein sequence ID" value="KAF4399280.1"/>
    <property type="molecule type" value="Genomic_DNA"/>
</dbReference>
<dbReference type="InterPro" id="IPR004883">
    <property type="entry name" value="LOB"/>
</dbReference>
<accession>A0A7J6HXZ1</accession>
<feature type="compositionally biased region" description="Low complexity" evidence="2">
    <location>
        <begin position="1"/>
        <end position="26"/>
    </location>
</feature>
<dbReference type="PANTHER" id="PTHR31301:SF67">
    <property type="entry name" value="LOB DOMAIN-CONTAINING PROTEIN 22"/>
    <property type="match status" value="1"/>
</dbReference>
<evidence type="ECO:0000313" key="5">
    <source>
        <dbReference type="EMBL" id="KAF4399280.1"/>
    </source>
</evidence>